<feature type="region of interest" description="Disordered" evidence="1">
    <location>
        <begin position="267"/>
        <end position="292"/>
    </location>
</feature>
<dbReference type="EMBL" id="JAEHOD010000002">
    <property type="protein sequence ID" value="KAG2454020.1"/>
    <property type="molecule type" value="Genomic_DNA"/>
</dbReference>
<name>A0A835WX82_9CHLO</name>
<evidence type="ECO:0000313" key="2">
    <source>
        <dbReference type="EMBL" id="KAG2454020.1"/>
    </source>
</evidence>
<evidence type="ECO:0000313" key="3">
    <source>
        <dbReference type="Proteomes" id="UP000613740"/>
    </source>
</evidence>
<evidence type="ECO:0000256" key="1">
    <source>
        <dbReference type="SAM" id="MobiDB-lite"/>
    </source>
</evidence>
<dbReference type="Proteomes" id="UP000613740">
    <property type="component" value="Unassembled WGS sequence"/>
</dbReference>
<gene>
    <name evidence="2" type="ORF">HYH02_001061</name>
</gene>
<proteinExistence type="predicted"/>
<keyword evidence="3" id="KW-1185">Reference proteome</keyword>
<accession>A0A835WX82</accession>
<dbReference type="AlphaFoldDB" id="A0A835WX82"/>
<protein>
    <submittedName>
        <fullName evidence="2">Uncharacterized protein</fullName>
    </submittedName>
</protein>
<feature type="compositionally biased region" description="Low complexity" evidence="1">
    <location>
        <begin position="271"/>
        <end position="282"/>
    </location>
</feature>
<sequence length="484" mass="48589">MRALCCIVEAVSVAKSTKARAAESVHCVEDASELVVFCEQVLPPVISVLETSAEEDAVADCVQAASGSLQQLQASLQALGAYQGEGILGVLMEHPAAWLDLYRGFRSLTAHLGGLSTLVKSCTNHRRQAHAAESAHSALEASLESFLAICARAKDAANLLGSDLPDFARAAAEAGWDSSRLASALSAQASPSVLSTSSSSCISSGSSAAYATLRAVSSSGSAVAVAAAAALSTAAVATSCAAADDPIAAAAVQSGLAAGLRKLMGRGNARSSTGGSSPSASPHCVASPCGSATGQPGRAAGGGAALGAAACSLVSRIQESILYDSEMDQLEQDRAYLMHRIQCMRDFLASLSSSPSPALGSPTAAAAPAPASAPRGSDQVAAVASLMQSEVLLAAVDARVAVMRELEESQTCTTSTYFRSAAAKAVASAAGTATSGPHSAAAARCDTPKLSPAGSLGLSEVEDLGHALPKRRSLRWLPTCFVGA</sequence>
<reference evidence="2" key="1">
    <citation type="journal article" date="2020" name="bioRxiv">
        <title>Comparative genomics of Chlamydomonas.</title>
        <authorList>
            <person name="Craig R.J."/>
            <person name="Hasan A.R."/>
            <person name="Ness R.W."/>
            <person name="Keightley P.D."/>
        </authorList>
    </citation>
    <scope>NUCLEOTIDE SEQUENCE</scope>
    <source>
        <strain evidence="2">CCAP 11/173</strain>
    </source>
</reference>
<dbReference type="OrthoDB" id="541656at2759"/>
<organism evidence="2 3">
    <name type="scientific">Chlamydomonas schloesseri</name>
    <dbReference type="NCBI Taxonomy" id="2026947"/>
    <lineage>
        <taxon>Eukaryota</taxon>
        <taxon>Viridiplantae</taxon>
        <taxon>Chlorophyta</taxon>
        <taxon>core chlorophytes</taxon>
        <taxon>Chlorophyceae</taxon>
        <taxon>CS clade</taxon>
        <taxon>Chlamydomonadales</taxon>
        <taxon>Chlamydomonadaceae</taxon>
        <taxon>Chlamydomonas</taxon>
    </lineage>
</organism>
<comment type="caution">
    <text evidence="2">The sequence shown here is derived from an EMBL/GenBank/DDBJ whole genome shotgun (WGS) entry which is preliminary data.</text>
</comment>